<dbReference type="Pfam" id="PF19730">
    <property type="entry name" value="DUF6221"/>
    <property type="match status" value="1"/>
</dbReference>
<organism evidence="2 3">
    <name type="scientific">Streptomyces coeruleorubidus</name>
    <dbReference type="NCBI Taxonomy" id="116188"/>
    <lineage>
        <taxon>Bacteria</taxon>
        <taxon>Bacillati</taxon>
        <taxon>Actinomycetota</taxon>
        <taxon>Actinomycetes</taxon>
        <taxon>Kitasatosporales</taxon>
        <taxon>Streptomycetaceae</taxon>
        <taxon>Streptomyces</taxon>
    </lineage>
</organism>
<evidence type="ECO:0000256" key="1">
    <source>
        <dbReference type="SAM" id="MobiDB-lite"/>
    </source>
</evidence>
<feature type="compositionally biased region" description="Acidic residues" evidence="1">
    <location>
        <begin position="88"/>
        <end position="99"/>
    </location>
</feature>
<sequence length="109" mass="12033">MSFLSARLDEDDAAARAVKGEGSGALSARVLADVAAKRGLLRFVECQQRNAGAGDFMVHGPAMVMLAALKPVLRHLATAYVDHPNFDPEWEPNEDEYEPDERYSTRSRE</sequence>
<dbReference type="AlphaFoldDB" id="A0A5J6IJD7"/>
<dbReference type="Proteomes" id="UP000326598">
    <property type="component" value="Chromosome"/>
</dbReference>
<gene>
    <name evidence="2" type="ORF">CP976_38195</name>
</gene>
<feature type="region of interest" description="Disordered" evidence="1">
    <location>
        <begin position="84"/>
        <end position="109"/>
    </location>
</feature>
<reference evidence="2 3" key="1">
    <citation type="submission" date="2017-09" db="EMBL/GenBank/DDBJ databases">
        <authorList>
            <person name="Lee N."/>
            <person name="Cho B.-K."/>
        </authorList>
    </citation>
    <scope>NUCLEOTIDE SEQUENCE [LARGE SCALE GENOMIC DNA]</scope>
    <source>
        <strain evidence="2 3">ATCC 13740</strain>
    </source>
</reference>
<accession>A0A5J6IJD7</accession>
<name>A0A5J6IJD7_STRC4</name>
<proteinExistence type="predicted"/>
<feature type="compositionally biased region" description="Basic and acidic residues" evidence="1">
    <location>
        <begin position="100"/>
        <end position="109"/>
    </location>
</feature>
<evidence type="ECO:0000313" key="2">
    <source>
        <dbReference type="EMBL" id="QEV30713.1"/>
    </source>
</evidence>
<dbReference type="InterPro" id="IPR046193">
    <property type="entry name" value="DUF6221"/>
</dbReference>
<evidence type="ECO:0000313" key="3">
    <source>
        <dbReference type="Proteomes" id="UP000326598"/>
    </source>
</evidence>
<dbReference type="EMBL" id="CP023694">
    <property type="protein sequence ID" value="QEV30713.1"/>
    <property type="molecule type" value="Genomic_DNA"/>
</dbReference>
<dbReference type="KEGG" id="scoe:CP976_38195"/>
<protein>
    <submittedName>
        <fullName evidence="2">Uncharacterized protein</fullName>
    </submittedName>
</protein>